<evidence type="ECO:0000313" key="1">
    <source>
        <dbReference type="EMBL" id="KAF2466678.1"/>
    </source>
</evidence>
<name>A0ACB6QI56_9PLEO</name>
<reference evidence="1" key="1">
    <citation type="journal article" date="2020" name="Stud. Mycol.">
        <title>101 Dothideomycetes genomes: a test case for predicting lifestyles and emergence of pathogens.</title>
        <authorList>
            <person name="Haridas S."/>
            <person name="Albert R."/>
            <person name="Binder M."/>
            <person name="Bloem J."/>
            <person name="Labutti K."/>
            <person name="Salamov A."/>
            <person name="Andreopoulos B."/>
            <person name="Baker S."/>
            <person name="Barry K."/>
            <person name="Bills G."/>
            <person name="Bluhm B."/>
            <person name="Cannon C."/>
            <person name="Castanera R."/>
            <person name="Culley D."/>
            <person name="Daum C."/>
            <person name="Ezra D."/>
            <person name="Gonzalez J."/>
            <person name="Henrissat B."/>
            <person name="Kuo A."/>
            <person name="Liang C."/>
            <person name="Lipzen A."/>
            <person name="Lutzoni F."/>
            <person name="Magnuson J."/>
            <person name="Mondo S."/>
            <person name="Nolan M."/>
            <person name="Ohm R."/>
            <person name="Pangilinan J."/>
            <person name="Park H.-J."/>
            <person name="Ramirez L."/>
            <person name="Alfaro M."/>
            <person name="Sun H."/>
            <person name="Tritt A."/>
            <person name="Yoshinaga Y."/>
            <person name="Zwiers L.-H."/>
            <person name="Turgeon B."/>
            <person name="Goodwin S."/>
            <person name="Spatafora J."/>
            <person name="Crous P."/>
            <person name="Grigoriev I."/>
        </authorList>
    </citation>
    <scope>NUCLEOTIDE SEQUENCE</scope>
    <source>
        <strain evidence="1">ATCC 200398</strain>
    </source>
</reference>
<dbReference type="EMBL" id="MU003523">
    <property type="protein sequence ID" value="KAF2466678.1"/>
    <property type="molecule type" value="Genomic_DNA"/>
</dbReference>
<sequence>MPEPVIVSRQVGGERYTPLRDVKNFKSVQSWQGRFRLFQYERSLPLPLSSGLSLQGQRYGLVTYLILNLIAEAPRDVNAPSPFRESRRREPHLEGFVIVAEGGRGYCGHGSSLLEKVREKQEQGHLANRSAWPRERPMMRSFPAGSFPGFGGHTESSSSYQQAGIKNGSRQMEVGFQLSHRGVTWVPLRYRRIDVPKGSTREYLARALVNLPERSEFRQSFLMWCKGIKIYRGPECVNVARNEKQKVRGYDADKIRTCEAEAIR</sequence>
<proteinExistence type="predicted"/>
<accession>A0ACB6QI56</accession>
<keyword evidence="2" id="KW-1185">Reference proteome</keyword>
<dbReference type="Proteomes" id="UP000799755">
    <property type="component" value="Unassembled WGS sequence"/>
</dbReference>
<comment type="caution">
    <text evidence="1">The sequence shown here is derived from an EMBL/GenBank/DDBJ whole genome shotgun (WGS) entry which is preliminary data.</text>
</comment>
<gene>
    <name evidence="1" type="ORF">BDR25DRAFT_359200</name>
</gene>
<evidence type="ECO:0000313" key="2">
    <source>
        <dbReference type="Proteomes" id="UP000799755"/>
    </source>
</evidence>
<organism evidence="1 2">
    <name type="scientific">Lindgomyces ingoldianus</name>
    <dbReference type="NCBI Taxonomy" id="673940"/>
    <lineage>
        <taxon>Eukaryota</taxon>
        <taxon>Fungi</taxon>
        <taxon>Dikarya</taxon>
        <taxon>Ascomycota</taxon>
        <taxon>Pezizomycotina</taxon>
        <taxon>Dothideomycetes</taxon>
        <taxon>Pleosporomycetidae</taxon>
        <taxon>Pleosporales</taxon>
        <taxon>Lindgomycetaceae</taxon>
        <taxon>Lindgomyces</taxon>
    </lineage>
</organism>
<protein>
    <submittedName>
        <fullName evidence="1">Uncharacterized protein</fullName>
    </submittedName>
</protein>